<dbReference type="Gene3D" id="3.30.70.890">
    <property type="entry name" value="GHMP kinase, C-terminal domain"/>
    <property type="match status" value="1"/>
</dbReference>
<keyword evidence="5 10" id="KW-0547">Nucleotide-binding</keyword>
<dbReference type="PANTHER" id="PTHR43527">
    <property type="entry name" value="4-DIPHOSPHOCYTIDYL-2-C-METHYL-D-ERYTHRITOL KINASE, CHLOROPLASTIC"/>
    <property type="match status" value="1"/>
</dbReference>
<dbReference type="EC" id="2.7.1.148" evidence="2 10"/>
<dbReference type="Pfam" id="PF08544">
    <property type="entry name" value="GHMP_kinases_C"/>
    <property type="match status" value="1"/>
</dbReference>
<organism evidence="13 14">
    <name type="scientific">Lysobacter hankyongensis</name>
    <dbReference type="NCBI Taxonomy" id="1176535"/>
    <lineage>
        <taxon>Bacteria</taxon>
        <taxon>Pseudomonadati</taxon>
        <taxon>Pseudomonadota</taxon>
        <taxon>Gammaproteobacteria</taxon>
        <taxon>Lysobacterales</taxon>
        <taxon>Lysobacteraceae</taxon>
        <taxon>Lysobacter</taxon>
    </lineage>
</organism>
<keyword evidence="6 10" id="KW-0418">Kinase</keyword>
<name>A0ABP9BY17_9GAMM</name>
<keyword evidence="4 10" id="KW-0808">Transferase</keyword>
<dbReference type="Proteomes" id="UP001499959">
    <property type="component" value="Unassembled WGS sequence"/>
</dbReference>
<dbReference type="NCBIfam" id="TIGR00154">
    <property type="entry name" value="ispE"/>
    <property type="match status" value="1"/>
</dbReference>
<dbReference type="InterPro" id="IPR036554">
    <property type="entry name" value="GHMP_kinase_C_sf"/>
</dbReference>
<comment type="function">
    <text evidence="10">Catalyzes the phosphorylation of the position 2 hydroxy group of 4-diphosphocytidyl-2C-methyl-D-erythritol.</text>
</comment>
<dbReference type="InterPro" id="IPR004424">
    <property type="entry name" value="IspE"/>
</dbReference>
<feature type="domain" description="GHMP kinase C-terminal" evidence="12">
    <location>
        <begin position="220"/>
        <end position="275"/>
    </location>
</feature>
<dbReference type="SUPFAM" id="SSF55060">
    <property type="entry name" value="GHMP Kinase, C-terminal domain"/>
    <property type="match status" value="1"/>
</dbReference>
<reference evidence="14" key="1">
    <citation type="journal article" date="2019" name="Int. J. Syst. Evol. Microbiol.">
        <title>The Global Catalogue of Microorganisms (GCM) 10K type strain sequencing project: providing services to taxonomists for standard genome sequencing and annotation.</title>
        <authorList>
            <consortium name="The Broad Institute Genomics Platform"/>
            <consortium name="The Broad Institute Genome Sequencing Center for Infectious Disease"/>
            <person name="Wu L."/>
            <person name="Ma J."/>
        </authorList>
    </citation>
    <scope>NUCLEOTIDE SEQUENCE [LARGE SCALE GENOMIC DNA]</scope>
    <source>
        <strain evidence="14">JCM 18204</strain>
    </source>
</reference>
<dbReference type="Pfam" id="PF00288">
    <property type="entry name" value="GHMP_kinases_N"/>
    <property type="match status" value="1"/>
</dbReference>
<dbReference type="PANTHER" id="PTHR43527:SF2">
    <property type="entry name" value="4-DIPHOSPHOCYTIDYL-2-C-METHYL-D-ERYTHRITOL KINASE, CHLOROPLASTIC"/>
    <property type="match status" value="1"/>
</dbReference>
<evidence type="ECO:0000256" key="9">
    <source>
        <dbReference type="ARBA" id="ARBA00032554"/>
    </source>
</evidence>
<evidence type="ECO:0000256" key="1">
    <source>
        <dbReference type="ARBA" id="ARBA00009684"/>
    </source>
</evidence>
<dbReference type="EMBL" id="BAABJE010000017">
    <property type="protein sequence ID" value="GAA4801751.1"/>
    <property type="molecule type" value="Genomic_DNA"/>
</dbReference>
<evidence type="ECO:0000256" key="3">
    <source>
        <dbReference type="ARBA" id="ARBA00017473"/>
    </source>
</evidence>
<feature type="domain" description="GHMP kinase N-terminal" evidence="11">
    <location>
        <begin position="80"/>
        <end position="156"/>
    </location>
</feature>
<evidence type="ECO:0000256" key="5">
    <source>
        <dbReference type="ARBA" id="ARBA00022741"/>
    </source>
</evidence>
<evidence type="ECO:0000256" key="8">
    <source>
        <dbReference type="ARBA" id="ARBA00023229"/>
    </source>
</evidence>
<evidence type="ECO:0000256" key="10">
    <source>
        <dbReference type="HAMAP-Rule" id="MF_00061"/>
    </source>
</evidence>
<protein>
    <recommendedName>
        <fullName evidence="3 10">4-diphosphocytidyl-2-C-methyl-D-erythritol kinase</fullName>
        <shortName evidence="10">CMK</shortName>
        <ecNumber evidence="2 10">2.7.1.148</ecNumber>
    </recommendedName>
    <alternativeName>
        <fullName evidence="9 10">4-(cytidine-5'-diphospho)-2-C-methyl-D-erythritol kinase</fullName>
    </alternativeName>
</protein>
<keyword evidence="7 10" id="KW-0067">ATP-binding</keyword>
<dbReference type="PIRSF" id="PIRSF010376">
    <property type="entry name" value="IspE"/>
    <property type="match status" value="1"/>
</dbReference>
<comment type="similarity">
    <text evidence="1 10">Belongs to the GHMP kinase family. IspE subfamily.</text>
</comment>
<feature type="binding site" evidence="10">
    <location>
        <begin position="107"/>
        <end position="117"/>
    </location>
    <ligand>
        <name>ATP</name>
        <dbReference type="ChEBI" id="CHEBI:30616"/>
    </ligand>
</feature>
<feature type="active site" evidence="10">
    <location>
        <position position="23"/>
    </location>
</feature>
<keyword evidence="8 10" id="KW-0414">Isoprene biosynthesis</keyword>
<dbReference type="InterPro" id="IPR014721">
    <property type="entry name" value="Ribsml_uS5_D2-typ_fold_subgr"/>
</dbReference>
<sequence>MSAAPIDDDRSADGWSSWPAPAKLNLFLRIVGRRPDGYHELQSVFRLLDWGDTLRLRVRDDGRILRHGPSVPGVEAADDLTVRAAKLLQTTANVALGADIAVEKRIPAGGGLGGGSSDAATVLRVLDRLWGCGLGADALADLGLRLGADVPVFVRGRNAWAEGLGERLTPLELPQAWYLLVAPGVHAATAALFQAPELTRNAPAATISDFVSDPFLQGQALGNAFEPVLRRREPAVEAVFEGLRSVGTPRLTGSGSVCFVEFADRGSAERALSVMMAQRLPGVAAWVAAGASRSPLLDALGTD</sequence>
<evidence type="ECO:0000313" key="14">
    <source>
        <dbReference type="Proteomes" id="UP001499959"/>
    </source>
</evidence>
<dbReference type="InterPro" id="IPR006204">
    <property type="entry name" value="GHMP_kinase_N_dom"/>
</dbReference>
<dbReference type="InterPro" id="IPR020568">
    <property type="entry name" value="Ribosomal_Su5_D2-typ_SF"/>
</dbReference>
<proteinExistence type="inferred from homology"/>
<evidence type="ECO:0000259" key="11">
    <source>
        <dbReference type="Pfam" id="PF00288"/>
    </source>
</evidence>
<dbReference type="GO" id="GO:0016301">
    <property type="term" value="F:kinase activity"/>
    <property type="evidence" value="ECO:0007669"/>
    <property type="project" value="UniProtKB-KW"/>
</dbReference>
<dbReference type="InterPro" id="IPR013750">
    <property type="entry name" value="GHMP_kinase_C_dom"/>
</dbReference>
<keyword evidence="14" id="KW-1185">Reference proteome</keyword>
<evidence type="ECO:0000256" key="4">
    <source>
        <dbReference type="ARBA" id="ARBA00022679"/>
    </source>
</evidence>
<evidence type="ECO:0000256" key="6">
    <source>
        <dbReference type="ARBA" id="ARBA00022777"/>
    </source>
</evidence>
<dbReference type="RefSeq" id="WP_345304198.1">
    <property type="nucleotide sequence ID" value="NZ_BAABJE010000017.1"/>
</dbReference>
<gene>
    <name evidence="10 13" type="primary">ispE</name>
    <name evidence="13" type="ORF">GCM10023307_30380</name>
</gene>
<accession>A0ABP9BY17</accession>
<evidence type="ECO:0000313" key="13">
    <source>
        <dbReference type="EMBL" id="GAA4801751.1"/>
    </source>
</evidence>
<dbReference type="HAMAP" id="MF_00061">
    <property type="entry name" value="IspE"/>
    <property type="match status" value="1"/>
</dbReference>
<comment type="catalytic activity">
    <reaction evidence="10">
        <text>4-CDP-2-C-methyl-D-erythritol + ATP = 4-CDP-2-C-methyl-D-erythritol 2-phosphate + ADP + H(+)</text>
        <dbReference type="Rhea" id="RHEA:18437"/>
        <dbReference type="ChEBI" id="CHEBI:15378"/>
        <dbReference type="ChEBI" id="CHEBI:30616"/>
        <dbReference type="ChEBI" id="CHEBI:57823"/>
        <dbReference type="ChEBI" id="CHEBI:57919"/>
        <dbReference type="ChEBI" id="CHEBI:456216"/>
        <dbReference type="EC" id="2.7.1.148"/>
    </reaction>
</comment>
<evidence type="ECO:0000256" key="2">
    <source>
        <dbReference type="ARBA" id="ARBA00012052"/>
    </source>
</evidence>
<evidence type="ECO:0000259" key="12">
    <source>
        <dbReference type="Pfam" id="PF08544"/>
    </source>
</evidence>
<evidence type="ECO:0000256" key="7">
    <source>
        <dbReference type="ARBA" id="ARBA00022840"/>
    </source>
</evidence>
<dbReference type="Gene3D" id="3.30.230.10">
    <property type="match status" value="1"/>
</dbReference>
<dbReference type="SUPFAM" id="SSF54211">
    <property type="entry name" value="Ribosomal protein S5 domain 2-like"/>
    <property type="match status" value="1"/>
</dbReference>
<feature type="active site" evidence="10">
    <location>
        <position position="149"/>
    </location>
</feature>
<comment type="pathway">
    <text evidence="10">Isoprenoid biosynthesis; isopentenyl diphosphate biosynthesis via DXP pathway; isopentenyl diphosphate from 1-deoxy-D-xylulose 5-phosphate: step 3/6.</text>
</comment>
<comment type="caution">
    <text evidence="13">The sequence shown here is derived from an EMBL/GenBank/DDBJ whole genome shotgun (WGS) entry which is preliminary data.</text>
</comment>